<dbReference type="EMBL" id="PVMZ01000010">
    <property type="protein sequence ID" value="PRX19525.1"/>
    <property type="molecule type" value="Genomic_DNA"/>
</dbReference>
<keyword evidence="1" id="KW-0472">Membrane</keyword>
<feature type="transmembrane region" description="Helical" evidence="1">
    <location>
        <begin position="73"/>
        <end position="93"/>
    </location>
</feature>
<feature type="transmembrane region" description="Helical" evidence="1">
    <location>
        <begin position="189"/>
        <end position="209"/>
    </location>
</feature>
<dbReference type="AlphaFoldDB" id="A0A2T0K8X6"/>
<keyword evidence="1" id="KW-1133">Transmembrane helix</keyword>
<evidence type="ECO:0000256" key="1">
    <source>
        <dbReference type="SAM" id="Phobius"/>
    </source>
</evidence>
<gene>
    <name evidence="2" type="ORF">CLV67_110277</name>
</gene>
<protein>
    <recommendedName>
        <fullName evidence="4">Zinc ribbon protein</fullName>
    </recommendedName>
</protein>
<evidence type="ECO:0008006" key="4">
    <source>
        <dbReference type="Google" id="ProtNLM"/>
    </source>
</evidence>
<dbReference type="OrthoDB" id="3290087at2"/>
<reference evidence="2 3" key="1">
    <citation type="submission" date="2018-03" db="EMBL/GenBank/DDBJ databases">
        <title>Genomic Encyclopedia of Archaeal and Bacterial Type Strains, Phase II (KMG-II): from individual species to whole genera.</title>
        <authorList>
            <person name="Goeker M."/>
        </authorList>
    </citation>
    <scope>NUCLEOTIDE SEQUENCE [LARGE SCALE GENOMIC DNA]</scope>
    <source>
        <strain evidence="2 3">DSM 43146</strain>
    </source>
</reference>
<dbReference type="RefSeq" id="WP_106322530.1">
    <property type="nucleotide sequence ID" value="NZ_BOMO01000049.1"/>
</dbReference>
<evidence type="ECO:0000313" key="2">
    <source>
        <dbReference type="EMBL" id="PRX19525.1"/>
    </source>
</evidence>
<evidence type="ECO:0000313" key="3">
    <source>
        <dbReference type="Proteomes" id="UP000239415"/>
    </source>
</evidence>
<sequence>MSRRVPGIVLFVLSLPLLLLGITAWREADRETGVRAWQLEQSRTVADPAERERFVGYAESTQWRIDDAEYNRTMLLAAGAAGMAGGVVVLATARRRREFEPAEVKATGAVGTAAPRFTACEACGRQISVAATACPQCGHPHRPEPVAVKATPPEPVDATRRAFYATLIALGLGSAMVIYTVLFDSLSETVLVRISPLWIFPIVFGYYGLVAQRMQARLQETHLDTVSDQLLDVIKESHWLGRVFAFLLYAPFLLVKSRQPWVTALVGSLIWAIALALFFSVIFPTL</sequence>
<feature type="transmembrane region" description="Helical" evidence="1">
    <location>
        <begin position="261"/>
        <end position="283"/>
    </location>
</feature>
<keyword evidence="1" id="KW-0812">Transmembrane</keyword>
<proteinExistence type="predicted"/>
<comment type="caution">
    <text evidence="2">The sequence shown here is derived from an EMBL/GenBank/DDBJ whole genome shotgun (WGS) entry which is preliminary data.</text>
</comment>
<keyword evidence="3" id="KW-1185">Reference proteome</keyword>
<name>A0A2T0K8X6_9ACTN</name>
<dbReference type="Proteomes" id="UP000239415">
    <property type="component" value="Unassembled WGS sequence"/>
</dbReference>
<organism evidence="2 3">
    <name type="scientific">Actinoplanes italicus</name>
    <dbReference type="NCBI Taxonomy" id="113567"/>
    <lineage>
        <taxon>Bacteria</taxon>
        <taxon>Bacillati</taxon>
        <taxon>Actinomycetota</taxon>
        <taxon>Actinomycetes</taxon>
        <taxon>Micromonosporales</taxon>
        <taxon>Micromonosporaceae</taxon>
        <taxon>Actinoplanes</taxon>
    </lineage>
</organism>
<accession>A0A2T0K8X6</accession>
<feature type="transmembrane region" description="Helical" evidence="1">
    <location>
        <begin position="162"/>
        <end position="183"/>
    </location>
</feature>